<reference evidence="1 2" key="1">
    <citation type="submission" date="2019-08" db="EMBL/GenBank/DDBJ databases">
        <title>Bacillus genomes from the desert of Cuatro Cienegas, Coahuila.</title>
        <authorList>
            <person name="Olmedo-Alvarez G."/>
        </authorList>
    </citation>
    <scope>NUCLEOTIDE SEQUENCE [LARGE SCALE GENOMIC DNA]</scope>
    <source>
        <strain evidence="1 2">CH87b_3T</strain>
    </source>
</reference>
<protein>
    <submittedName>
        <fullName evidence="1">Uncharacterized protein</fullName>
    </submittedName>
</protein>
<name>A0A5D4U1H6_9BACI</name>
<proteinExistence type="predicted"/>
<organism evidence="1 2">
    <name type="scientific">Rossellomorea aquimaris</name>
    <dbReference type="NCBI Taxonomy" id="189382"/>
    <lineage>
        <taxon>Bacteria</taxon>
        <taxon>Bacillati</taxon>
        <taxon>Bacillota</taxon>
        <taxon>Bacilli</taxon>
        <taxon>Bacillales</taxon>
        <taxon>Bacillaceae</taxon>
        <taxon>Rossellomorea</taxon>
    </lineage>
</organism>
<gene>
    <name evidence="1" type="ORF">FZC85_20025</name>
</gene>
<evidence type="ECO:0000313" key="2">
    <source>
        <dbReference type="Proteomes" id="UP000324269"/>
    </source>
</evidence>
<dbReference type="AlphaFoldDB" id="A0A5D4U1H6"/>
<dbReference type="Pfam" id="PF26344">
    <property type="entry name" value="YuzC"/>
    <property type="match status" value="1"/>
</dbReference>
<accession>A0A5D4U1H6</accession>
<sequence>MYRYHPFYPPVQRPYPPIYSRTQPVFSYNRNYPPVDSNTFMSSAGKTLSLMDDAQKVLQRINHSKDFSKKFMSAAQQSNLPEVHKLLQTIDTKVQPVVSFNPDGVRLVFDEKLGQVDCCHLIVIVRWM</sequence>
<dbReference type="Proteomes" id="UP000324269">
    <property type="component" value="Unassembled WGS sequence"/>
</dbReference>
<dbReference type="OrthoDB" id="2615349at2"/>
<evidence type="ECO:0000313" key="1">
    <source>
        <dbReference type="EMBL" id="TYS81165.1"/>
    </source>
</evidence>
<dbReference type="RefSeq" id="WP_148970750.1">
    <property type="nucleotide sequence ID" value="NZ_JBNIKW010000009.1"/>
</dbReference>
<dbReference type="EMBL" id="VTEZ01000008">
    <property type="protein sequence ID" value="TYS81165.1"/>
    <property type="molecule type" value="Genomic_DNA"/>
</dbReference>
<dbReference type="InterPro" id="IPR058870">
    <property type="entry name" value="YuzC"/>
</dbReference>
<comment type="caution">
    <text evidence="1">The sequence shown here is derived from an EMBL/GenBank/DDBJ whole genome shotgun (WGS) entry which is preliminary data.</text>
</comment>